<protein>
    <submittedName>
        <fullName evidence="1">Uncharacterized protein</fullName>
    </submittedName>
</protein>
<dbReference type="InParanoid" id="G4T545"/>
<comment type="caution">
    <text evidence="1">The sequence shown here is derived from an EMBL/GenBank/DDBJ whole genome shotgun (WGS) entry which is preliminary data.</text>
</comment>
<gene>
    <name evidence="1" type="ORF">PIIN_00124</name>
</gene>
<accession>G4T545</accession>
<dbReference type="AlphaFoldDB" id="G4T545"/>
<proteinExistence type="predicted"/>
<dbReference type="OrthoDB" id="3134171at2759"/>
<sequence length="441" mass="50210">MAKCQRSLLPTEIWAEIFDQLLHHPVLFNPDPLSATGNPHTSLRQWYNYPLLESIERQRRVLRLVSSSWKALADKSPFQYLDTRQSLETELRMVRRVRLGIKRDAPWDLRTLDDYEAWMEMSDEEPPTERLFPIVESFVHTGKARNVAIITLTGQRCLTALIEEALTGMLPAVKAISVEGYVYPPLNLVRAFPNLTFLGMQVGVGPPSGPMYLENESVFPDLKILQLAFEDDASNIALFQHWQLPKLEHLEITVGCTDIEAATDSIQYLHGFLKRVGPTLTGLKIYFSGEWITLPSDLWDIVPRIVYLGVSTLSPGYHCSPPPQAHPLRTLANVELETGTASGVLYRHIEGWTGLTTVIDSHIWENIPPWTRGPSQPAFIHRHCGADTLCRECIIDMHILCTARGWRYEDKLGRTWKEYCERVEMDGTEVRCSSRIGEIHL</sequence>
<dbReference type="EMBL" id="CAFZ01000002">
    <property type="protein sequence ID" value="CCA66438.1"/>
    <property type="molecule type" value="Genomic_DNA"/>
</dbReference>
<dbReference type="HOGENOM" id="CLU_647517_0_0_1"/>
<evidence type="ECO:0000313" key="1">
    <source>
        <dbReference type="EMBL" id="CCA66438.1"/>
    </source>
</evidence>
<evidence type="ECO:0000313" key="2">
    <source>
        <dbReference type="Proteomes" id="UP000007148"/>
    </source>
</evidence>
<keyword evidence="2" id="KW-1185">Reference proteome</keyword>
<dbReference type="Proteomes" id="UP000007148">
    <property type="component" value="Unassembled WGS sequence"/>
</dbReference>
<organism evidence="1 2">
    <name type="scientific">Serendipita indica (strain DSM 11827)</name>
    <name type="common">Root endophyte fungus</name>
    <name type="synonym">Piriformospora indica</name>
    <dbReference type="NCBI Taxonomy" id="1109443"/>
    <lineage>
        <taxon>Eukaryota</taxon>
        <taxon>Fungi</taxon>
        <taxon>Dikarya</taxon>
        <taxon>Basidiomycota</taxon>
        <taxon>Agaricomycotina</taxon>
        <taxon>Agaricomycetes</taxon>
        <taxon>Sebacinales</taxon>
        <taxon>Serendipitaceae</taxon>
        <taxon>Serendipita</taxon>
    </lineage>
</organism>
<reference evidence="1 2" key="1">
    <citation type="journal article" date="2011" name="PLoS Pathog.">
        <title>Endophytic Life Strategies Decoded by Genome and Transcriptome Analyses of the Mutualistic Root Symbiont Piriformospora indica.</title>
        <authorList>
            <person name="Zuccaro A."/>
            <person name="Lahrmann U."/>
            <person name="Guldener U."/>
            <person name="Langen G."/>
            <person name="Pfiffi S."/>
            <person name="Biedenkopf D."/>
            <person name="Wong P."/>
            <person name="Samans B."/>
            <person name="Grimm C."/>
            <person name="Basiewicz M."/>
            <person name="Murat C."/>
            <person name="Martin F."/>
            <person name="Kogel K.H."/>
        </authorList>
    </citation>
    <scope>NUCLEOTIDE SEQUENCE [LARGE SCALE GENOMIC DNA]</scope>
    <source>
        <strain evidence="1 2">DSM 11827</strain>
    </source>
</reference>
<name>G4T545_SERID</name>